<feature type="region of interest" description="Disordered" evidence="1">
    <location>
        <begin position="87"/>
        <end position="106"/>
    </location>
</feature>
<name>A0A9D4U2J7_ADICA</name>
<dbReference type="Proteomes" id="UP000886520">
    <property type="component" value="Chromosome 25"/>
</dbReference>
<comment type="caution">
    <text evidence="2">The sequence shown here is derived from an EMBL/GenBank/DDBJ whole genome shotgun (WGS) entry which is preliminary data.</text>
</comment>
<dbReference type="EMBL" id="JABFUD020000025">
    <property type="protein sequence ID" value="KAI5058981.1"/>
    <property type="molecule type" value="Genomic_DNA"/>
</dbReference>
<gene>
    <name evidence="2" type="ORF">GOP47_0025300</name>
</gene>
<protein>
    <submittedName>
        <fullName evidence="2">Uncharacterized protein</fullName>
    </submittedName>
</protein>
<accession>A0A9D4U2J7</accession>
<dbReference type="AlphaFoldDB" id="A0A9D4U2J7"/>
<evidence type="ECO:0000256" key="1">
    <source>
        <dbReference type="SAM" id="MobiDB-lite"/>
    </source>
</evidence>
<reference evidence="2" key="1">
    <citation type="submission" date="2021-01" db="EMBL/GenBank/DDBJ databases">
        <title>Adiantum capillus-veneris genome.</title>
        <authorList>
            <person name="Fang Y."/>
            <person name="Liao Q."/>
        </authorList>
    </citation>
    <scope>NUCLEOTIDE SEQUENCE</scope>
    <source>
        <strain evidence="2">H3</strain>
        <tissue evidence="2">Leaf</tissue>
    </source>
</reference>
<keyword evidence="3" id="KW-1185">Reference proteome</keyword>
<sequence>MNPIYFCLKICTTLSLVNGHASHFDFEKGPPSPECGNFVPKFETAEEYSQPNLALNVIAPASSHHDSAENDISTAVDASTEESCTHTCRQPMSPGSKLATANAPPMDDLDPGHRDLNMVVYYIGFEVSYVGYLMWKIFGESG</sequence>
<organism evidence="2 3">
    <name type="scientific">Adiantum capillus-veneris</name>
    <name type="common">Maidenhair fern</name>
    <dbReference type="NCBI Taxonomy" id="13818"/>
    <lineage>
        <taxon>Eukaryota</taxon>
        <taxon>Viridiplantae</taxon>
        <taxon>Streptophyta</taxon>
        <taxon>Embryophyta</taxon>
        <taxon>Tracheophyta</taxon>
        <taxon>Polypodiopsida</taxon>
        <taxon>Polypodiidae</taxon>
        <taxon>Polypodiales</taxon>
        <taxon>Pteridineae</taxon>
        <taxon>Pteridaceae</taxon>
        <taxon>Vittarioideae</taxon>
        <taxon>Adiantum</taxon>
    </lineage>
</organism>
<evidence type="ECO:0000313" key="2">
    <source>
        <dbReference type="EMBL" id="KAI5058981.1"/>
    </source>
</evidence>
<proteinExistence type="predicted"/>
<evidence type="ECO:0000313" key="3">
    <source>
        <dbReference type="Proteomes" id="UP000886520"/>
    </source>
</evidence>